<dbReference type="RefSeq" id="WP_015493753.1">
    <property type="nucleotide sequence ID" value="NC_020908.1"/>
</dbReference>
<dbReference type="HOGENOM" id="CLU_058184_2_0_5"/>
<evidence type="ECO:0000259" key="1">
    <source>
        <dbReference type="Pfam" id="PF01609"/>
    </source>
</evidence>
<dbReference type="InterPro" id="IPR012337">
    <property type="entry name" value="RNaseH-like_sf"/>
</dbReference>
<evidence type="ECO:0000313" key="3">
    <source>
        <dbReference type="Proteomes" id="UP000004688"/>
    </source>
</evidence>
<gene>
    <name evidence="2" type="ORF">OA238_c02430</name>
</gene>
<name>M9REB1_9RHOB</name>
<dbReference type="NCBIfam" id="NF033591">
    <property type="entry name" value="transpos_IS4_2"/>
    <property type="match status" value="1"/>
</dbReference>
<organism evidence="2 3">
    <name type="scientific">Octadecabacter arcticus 238</name>
    <dbReference type="NCBI Taxonomy" id="391616"/>
    <lineage>
        <taxon>Bacteria</taxon>
        <taxon>Pseudomonadati</taxon>
        <taxon>Pseudomonadota</taxon>
        <taxon>Alphaproteobacteria</taxon>
        <taxon>Rhodobacterales</taxon>
        <taxon>Roseobacteraceae</taxon>
        <taxon>Octadecabacter</taxon>
    </lineage>
</organism>
<dbReference type="EMBL" id="CP003742">
    <property type="protein sequence ID" value="AGI70512.1"/>
    <property type="molecule type" value="Genomic_DNA"/>
</dbReference>
<dbReference type="KEGG" id="oar:OA238_c02430"/>
<dbReference type="GO" id="GO:0003677">
    <property type="term" value="F:DNA binding"/>
    <property type="evidence" value="ECO:0007669"/>
    <property type="project" value="InterPro"/>
</dbReference>
<keyword evidence="3" id="KW-1185">Reference proteome</keyword>
<dbReference type="GO" id="GO:0004803">
    <property type="term" value="F:transposase activity"/>
    <property type="evidence" value="ECO:0007669"/>
    <property type="project" value="InterPro"/>
</dbReference>
<dbReference type="InterPro" id="IPR002559">
    <property type="entry name" value="Transposase_11"/>
</dbReference>
<protein>
    <submittedName>
        <fullName evidence="2">Putative IS10 family transposase</fullName>
    </submittedName>
</protein>
<dbReference type="Proteomes" id="UP000004688">
    <property type="component" value="Chromosome"/>
</dbReference>
<feature type="domain" description="Transposase IS4-like" evidence="1">
    <location>
        <begin position="88"/>
        <end position="297"/>
    </location>
</feature>
<dbReference type="OrthoDB" id="58819at2"/>
<reference evidence="2 3" key="1">
    <citation type="journal article" date="2013" name="PLoS ONE">
        <title>Poles Apart: Arctic and Antarctic Octadecabacter strains Share High Genome Plasticity and a New Type of Xanthorhodopsin.</title>
        <authorList>
            <person name="Vollmers J."/>
            <person name="Voget S."/>
            <person name="Dietrich S."/>
            <person name="Gollnow K."/>
            <person name="Smits M."/>
            <person name="Meyer K."/>
            <person name="Brinkhoff T."/>
            <person name="Simon M."/>
            <person name="Daniel R."/>
        </authorList>
    </citation>
    <scope>NUCLEOTIDE SEQUENCE [LARGE SCALE GENOMIC DNA]</scope>
    <source>
        <strain evidence="2 3">238</strain>
    </source>
</reference>
<dbReference type="InterPro" id="IPR047658">
    <property type="entry name" value="IS4-like_transpos"/>
</dbReference>
<evidence type="ECO:0000313" key="2">
    <source>
        <dbReference type="EMBL" id="AGI70512.1"/>
    </source>
</evidence>
<dbReference type="SUPFAM" id="SSF53098">
    <property type="entry name" value="Ribonuclease H-like"/>
    <property type="match status" value="1"/>
</dbReference>
<sequence>MITKALTTRKKRLSPHLELSNSRLETMCLLIMGMVNARTVNLSHLACEFPTDGKVESTYRRLQRFFQHVDLGSDWAAPLLVKMIGSGPTWHLCLDRTNWKIGQRHVNFLVLALVTRRHRIPLMWSVLGRAGNSDTAQRIALMKRYLSVFEVSTIKFLLADREFIGAQWLDFLHKNNVPFVIRIKANQLVTTQDGKTQNLSTLLRTCRGKRNFDARFGGNNLGEATWFSFAAKRIKGGELLIVVSNRPAHRALATYKKRWAIESLFGDTKTRGFNLEDTRLTISKKLELLLGLVALAVAWASKTATKLIGGGKMKRKKHGYFAKSFFRIGFDQLRKLLRSDPNAAVSPWILIPPIITRVV</sequence>
<dbReference type="Pfam" id="PF01609">
    <property type="entry name" value="DDE_Tnp_1"/>
    <property type="match status" value="1"/>
</dbReference>
<dbReference type="GO" id="GO:0006313">
    <property type="term" value="P:DNA transposition"/>
    <property type="evidence" value="ECO:0007669"/>
    <property type="project" value="InterPro"/>
</dbReference>
<dbReference type="eggNOG" id="COG3385">
    <property type="taxonomic scope" value="Bacteria"/>
</dbReference>
<dbReference type="AlphaFoldDB" id="M9REB1"/>
<dbReference type="STRING" id="391616.OA238_c02430"/>
<accession>M9REB1</accession>
<proteinExistence type="predicted"/>